<dbReference type="GO" id="GO:0003677">
    <property type="term" value="F:DNA binding"/>
    <property type="evidence" value="ECO:0007669"/>
    <property type="project" value="InterPro"/>
</dbReference>
<dbReference type="CDD" id="cd04780">
    <property type="entry name" value="HTH_MerR-like_sg5"/>
    <property type="match status" value="1"/>
</dbReference>
<evidence type="ECO:0000313" key="2">
    <source>
        <dbReference type="EMBL" id="OLV18732.1"/>
    </source>
</evidence>
<sequence length="203" mass="21661">MKMSELSRTSGVSTASVKYYLREGMLPAGQAVGPRDADYDAGHVERLEIIRNLRDTAQLPIATVKRLMAAADDDTVPIPQLVAMAHSSVLASREITDQERELATQLLTGLDWTVPERSPVFGQLAHLLGVLNAGQAPTDPGGLAPWLAAAQQVTQVELGLTRTGGSRALLVHDVVIGTYLSNQLLVTLHMAAQVNAAMKQFGG</sequence>
<dbReference type="PROSITE" id="PS50937">
    <property type="entry name" value="HTH_MERR_2"/>
    <property type="match status" value="1"/>
</dbReference>
<accession>A0A1U7P0N4</accession>
<name>A0A1U7P0N4_9DEIO</name>
<gene>
    <name evidence="2" type="ORF">BOO71_0004939</name>
</gene>
<dbReference type="SUPFAM" id="SSF46955">
    <property type="entry name" value="Putative DNA-binding domain"/>
    <property type="match status" value="1"/>
</dbReference>
<dbReference type="RefSeq" id="WP_075831517.1">
    <property type="nucleotide sequence ID" value="NZ_MSTI01000059.1"/>
</dbReference>
<dbReference type="Pfam" id="PF13411">
    <property type="entry name" value="MerR_1"/>
    <property type="match status" value="1"/>
</dbReference>
<organism evidence="2 3">
    <name type="scientific">Deinococcus marmoris</name>
    <dbReference type="NCBI Taxonomy" id="249408"/>
    <lineage>
        <taxon>Bacteria</taxon>
        <taxon>Thermotogati</taxon>
        <taxon>Deinococcota</taxon>
        <taxon>Deinococci</taxon>
        <taxon>Deinococcales</taxon>
        <taxon>Deinococcaceae</taxon>
        <taxon>Deinococcus</taxon>
    </lineage>
</organism>
<keyword evidence="3" id="KW-1185">Reference proteome</keyword>
<comment type="caution">
    <text evidence="2">The sequence shown here is derived from an EMBL/GenBank/DDBJ whole genome shotgun (WGS) entry which is preliminary data.</text>
</comment>
<reference evidence="2 3" key="1">
    <citation type="submission" date="2017-01" db="EMBL/GenBank/DDBJ databases">
        <title>Genome Analysis of Deinococcus marmoris KOPRI26562.</title>
        <authorList>
            <person name="Kim J.H."/>
            <person name="Oh H.-M."/>
        </authorList>
    </citation>
    <scope>NUCLEOTIDE SEQUENCE [LARGE SCALE GENOMIC DNA]</scope>
    <source>
        <strain evidence="2 3">KOPRI26562</strain>
    </source>
</reference>
<feature type="domain" description="HTH merR-type" evidence="1">
    <location>
        <begin position="1"/>
        <end position="70"/>
    </location>
</feature>
<proteinExistence type="predicted"/>
<dbReference type="Gene3D" id="1.10.1660.10">
    <property type="match status" value="1"/>
</dbReference>
<dbReference type="AlphaFoldDB" id="A0A1U7P0N4"/>
<dbReference type="InterPro" id="IPR000551">
    <property type="entry name" value="MerR-type_HTH_dom"/>
</dbReference>
<dbReference type="STRING" id="249408.BOO71_0004939"/>
<dbReference type="SMART" id="SM00422">
    <property type="entry name" value="HTH_MERR"/>
    <property type="match status" value="1"/>
</dbReference>
<evidence type="ECO:0000259" key="1">
    <source>
        <dbReference type="PROSITE" id="PS50937"/>
    </source>
</evidence>
<evidence type="ECO:0000313" key="3">
    <source>
        <dbReference type="Proteomes" id="UP000186607"/>
    </source>
</evidence>
<dbReference type="InterPro" id="IPR009061">
    <property type="entry name" value="DNA-bd_dom_put_sf"/>
</dbReference>
<dbReference type="Proteomes" id="UP000186607">
    <property type="component" value="Unassembled WGS sequence"/>
</dbReference>
<dbReference type="GO" id="GO:0006355">
    <property type="term" value="P:regulation of DNA-templated transcription"/>
    <property type="evidence" value="ECO:0007669"/>
    <property type="project" value="InterPro"/>
</dbReference>
<dbReference type="EMBL" id="MSTI01000059">
    <property type="protein sequence ID" value="OLV18732.1"/>
    <property type="molecule type" value="Genomic_DNA"/>
</dbReference>
<protein>
    <submittedName>
        <fullName evidence="2">Regulatory protein, MerR</fullName>
    </submittedName>
</protein>